<dbReference type="OMA" id="IERECAQ"/>
<dbReference type="PANTHER" id="PTHR24292:SF54">
    <property type="entry name" value="CYP9F3-RELATED"/>
    <property type="match status" value="1"/>
</dbReference>
<feature type="transmembrane region" description="Helical" evidence="15">
    <location>
        <begin position="30"/>
        <end position="53"/>
    </location>
</feature>
<keyword evidence="7" id="KW-0256">Endoplasmic reticulum</keyword>
<dbReference type="STRING" id="136037.A0A067RXD2"/>
<dbReference type="eggNOG" id="KOG0158">
    <property type="taxonomic scope" value="Eukaryota"/>
</dbReference>
<keyword evidence="15" id="KW-0812">Transmembrane</keyword>
<dbReference type="PRINTS" id="PR00385">
    <property type="entry name" value="P450"/>
</dbReference>
<keyword evidence="15" id="KW-1133">Transmembrane helix</keyword>
<evidence type="ECO:0000256" key="5">
    <source>
        <dbReference type="ARBA" id="ARBA00022617"/>
    </source>
</evidence>
<dbReference type="GO" id="GO:0005789">
    <property type="term" value="C:endoplasmic reticulum membrane"/>
    <property type="evidence" value="ECO:0007669"/>
    <property type="project" value="UniProtKB-SubCell"/>
</dbReference>
<keyword evidence="9 14" id="KW-0560">Oxidoreductase</keyword>
<evidence type="ECO:0000256" key="8">
    <source>
        <dbReference type="ARBA" id="ARBA00022848"/>
    </source>
</evidence>
<evidence type="ECO:0000256" key="7">
    <source>
        <dbReference type="ARBA" id="ARBA00022824"/>
    </source>
</evidence>
<keyword evidence="10 13" id="KW-0408">Iron</keyword>
<dbReference type="InParanoid" id="A0A067RXD2"/>
<evidence type="ECO:0008006" key="18">
    <source>
        <dbReference type="Google" id="ProtNLM"/>
    </source>
</evidence>
<sequence length="179" mass="20478">MHTKNSTYYNLHQFKIFFADFKGDILVAQAAIFFTAGFEANAATIAFILYELAMQPHLQTRLREEVLDAMDKNEGTLTYDGVRDMEYLHMVVSEVVRKYPPMPILDRVPNRDYVIPGTNITIEKGTAVYVPLLGLHMDPAVYPGPEHFDPERFSEKNRTTRHPFMYLPFGEGPKNCIGT</sequence>
<evidence type="ECO:0000256" key="14">
    <source>
        <dbReference type="RuleBase" id="RU000461"/>
    </source>
</evidence>
<feature type="binding site" description="axial binding residue" evidence="13">
    <location>
        <position position="176"/>
    </location>
    <ligand>
        <name>heme</name>
        <dbReference type="ChEBI" id="CHEBI:30413"/>
    </ligand>
    <ligandPart>
        <name>Fe</name>
        <dbReference type="ChEBI" id="CHEBI:18248"/>
    </ligandPart>
</feature>
<keyword evidence="5 13" id="KW-0349">Heme</keyword>
<dbReference type="EMBL" id="KK852401">
    <property type="protein sequence ID" value="KDR24549.1"/>
    <property type="molecule type" value="Genomic_DNA"/>
</dbReference>
<evidence type="ECO:0000256" key="10">
    <source>
        <dbReference type="ARBA" id="ARBA00023004"/>
    </source>
</evidence>
<reference evidence="16 17" key="1">
    <citation type="journal article" date="2014" name="Nat. Commun.">
        <title>Molecular traces of alternative social organization in a termite genome.</title>
        <authorList>
            <person name="Terrapon N."/>
            <person name="Li C."/>
            <person name="Robertson H.M."/>
            <person name="Ji L."/>
            <person name="Meng X."/>
            <person name="Booth W."/>
            <person name="Chen Z."/>
            <person name="Childers C.P."/>
            <person name="Glastad K.M."/>
            <person name="Gokhale K."/>
            <person name="Gowin J."/>
            <person name="Gronenberg W."/>
            <person name="Hermansen R.A."/>
            <person name="Hu H."/>
            <person name="Hunt B.G."/>
            <person name="Huylmans A.K."/>
            <person name="Khalil S.M."/>
            <person name="Mitchell R.D."/>
            <person name="Munoz-Torres M.C."/>
            <person name="Mustard J.A."/>
            <person name="Pan H."/>
            <person name="Reese J.T."/>
            <person name="Scharf M.E."/>
            <person name="Sun F."/>
            <person name="Vogel H."/>
            <person name="Xiao J."/>
            <person name="Yang W."/>
            <person name="Yang Z."/>
            <person name="Yang Z."/>
            <person name="Zhou J."/>
            <person name="Zhu J."/>
            <person name="Brent C.S."/>
            <person name="Elsik C.G."/>
            <person name="Goodisman M.A."/>
            <person name="Liberles D.A."/>
            <person name="Roe R.M."/>
            <person name="Vargo E.L."/>
            <person name="Vilcinskas A."/>
            <person name="Wang J."/>
            <person name="Bornberg-Bauer E."/>
            <person name="Korb J."/>
            <person name="Zhang G."/>
            <person name="Liebig J."/>
        </authorList>
    </citation>
    <scope>NUCLEOTIDE SEQUENCE [LARGE SCALE GENOMIC DNA]</scope>
    <source>
        <tissue evidence="16">Whole organism</tissue>
    </source>
</reference>
<name>A0A067RXD2_ZOONE</name>
<evidence type="ECO:0000313" key="17">
    <source>
        <dbReference type="Proteomes" id="UP000027135"/>
    </source>
</evidence>
<gene>
    <name evidence="16" type="ORF">L798_15032</name>
</gene>
<dbReference type="InterPro" id="IPR036396">
    <property type="entry name" value="Cyt_P450_sf"/>
</dbReference>
<keyword evidence="8" id="KW-0492">Microsome</keyword>
<accession>A0A067RXD2</accession>
<keyword evidence="11 14" id="KW-0503">Monooxygenase</keyword>
<evidence type="ECO:0000256" key="2">
    <source>
        <dbReference type="ARBA" id="ARBA00004174"/>
    </source>
</evidence>
<comment type="cofactor">
    <cofactor evidence="1 13">
        <name>heme</name>
        <dbReference type="ChEBI" id="CHEBI:30413"/>
    </cofactor>
</comment>
<dbReference type="PROSITE" id="PS00086">
    <property type="entry name" value="CYTOCHROME_P450"/>
    <property type="match status" value="1"/>
</dbReference>
<evidence type="ECO:0000256" key="6">
    <source>
        <dbReference type="ARBA" id="ARBA00022723"/>
    </source>
</evidence>
<dbReference type="Proteomes" id="UP000027135">
    <property type="component" value="Unassembled WGS sequence"/>
</dbReference>
<evidence type="ECO:0000256" key="1">
    <source>
        <dbReference type="ARBA" id="ARBA00001971"/>
    </source>
</evidence>
<keyword evidence="6 13" id="KW-0479">Metal-binding</keyword>
<keyword evidence="17" id="KW-1185">Reference proteome</keyword>
<dbReference type="InterPro" id="IPR050476">
    <property type="entry name" value="Insect_CytP450_Detox"/>
</dbReference>
<evidence type="ECO:0000256" key="13">
    <source>
        <dbReference type="PIRSR" id="PIRSR602401-1"/>
    </source>
</evidence>
<evidence type="ECO:0000256" key="11">
    <source>
        <dbReference type="ARBA" id="ARBA00023033"/>
    </source>
</evidence>
<dbReference type="AlphaFoldDB" id="A0A067RXD2"/>
<dbReference type="InterPro" id="IPR001128">
    <property type="entry name" value="Cyt_P450"/>
</dbReference>
<evidence type="ECO:0000256" key="12">
    <source>
        <dbReference type="ARBA" id="ARBA00023136"/>
    </source>
</evidence>
<dbReference type="PRINTS" id="PR00463">
    <property type="entry name" value="EP450I"/>
</dbReference>
<comment type="similarity">
    <text evidence="4 14">Belongs to the cytochrome P450 family.</text>
</comment>
<evidence type="ECO:0000256" key="4">
    <source>
        <dbReference type="ARBA" id="ARBA00010617"/>
    </source>
</evidence>
<organism evidence="16 17">
    <name type="scientific">Zootermopsis nevadensis</name>
    <name type="common">Dampwood termite</name>
    <dbReference type="NCBI Taxonomy" id="136037"/>
    <lineage>
        <taxon>Eukaryota</taxon>
        <taxon>Metazoa</taxon>
        <taxon>Ecdysozoa</taxon>
        <taxon>Arthropoda</taxon>
        <taxon>Hexapoda</taxon>
        <taxon>Insecta</taxon>
        <taxon>Pterygota</taxon>
        <taxon>Neoptera</taxon>
        <taxon>Polyneoptera</taxon>
        <taxon>Dictyoptera</taxon>
        <taxon>Blattodea</taxon>
        <taxon>Blattoidea</taxon>
        <taxon>Termitoidae</taxon>
        <taxon>Termopsidae</taxon>
        <taxon>Zootermopsis</taxon>
    </lineage>
</organism>
<proteinExistence type="inferred from homology"/>
<dbReference type="PANTHER" id="PTHR24292">
    <property type="entry name" value="CYTOCHROME P450"/>
    <property type="match status" value="1"/>
</dbReference>
<dbReference type="SUPFAM" id="SSF48264">
    <property type="entry name" value="Cytochrome P450"/>
    <property type="match status" value="1"/>
</dbReference>
<dbReference type="InterPro" id="IPR002401">
    <property type="entry name" value="Cyt_P450_E_grp-I"/>
</dbReference>
<evidence type="ECO:0000256" key="9">
    <source>
        <dbReference type="ARBA" id="ARBA00023002"/>
    </source>
</evidence>
<comment type="subcellular location">
    <subcellularLocation>
        <location evidence="3">Endoplasmic reticulum membrane</location>
        <topology evidence="3">Peripheral membrane protein</topology>
    </subcellularLocation>
    <subcellularLocation>
        <location evidence="2">Microsome membrane</location>
        <topology evidence="2">Peripheral membrane protein</topology>
    </subcellularLocation>
</comment>
<dbReference type="InterPro" id="IPR017972">
    <property type="entry name" value="Cyt_P450_CS"/>
</dbReference>
<dbReference type="GO" id="GO:0004497">
    <property type="term" value="F:monooxygenase activity"/>
    <property type="evidence" value="ECO:0007669"/>
    <property type="project" value="UniProtKB-KW"/>
</dbReference>
<dbReference type="Gene3D" id="1.10.630.10">
    <property type="entry name" value="Cytochrome P450"/>
    <property type="match status" value="1"/>
</dbReference>
<keyword evidence="12 15" id="KW-0472">Membrane</keyword>
<protein>
    <recommendedName>
        <fullName evidence="18">Cytochrome P450 6k1</fullName>
    </recommendedName>
</protein>
<evidence type="ECO:0000313" key="16">
    <source>
        <dbReference type="EMBL" id="KDR24549.1"/>
    </source>
</evidence>
<dbReference type="Pfam" id="PF00067">
    <property type="entry name" value="p450"/>
    <property type="match status" value="1"/>
</dbReference>
<dbReference type="GO" id="GO:0005506">
    <property type="term" value="F:iron ion binding"/>
    <property type="evidence" value="ECO:0007669"/>
    <property type="project" value="InterPro"/>
</dbReference>
<evidence type="ECO:0000256" key="3">
    <source>
        <dbReference type="ARBA" id="ARBA00004406"/>
    </source>
</evidence>
<dbReference type="GO" id="GO:0016705">
    <property type="term" value="F:oxidoreductase activity, acting on paired donors, with incorporation or reduction of molecular oxygen"/>
    <property type="evidence" value="ECO:0007669"/>
    <property type="project" value="InterPro"/>
</dbReference>
<dbReference type="GO" id="GO:0020037">
    <property type="term" value="F:heme binding"/>
    <property type="evidence" value="ECO:0007669"/>
    <property type="project" value="InterPro"/>
</dbReference>
<evidence type="ECO:0000256" key="15">
    <source>
        <dbReference type="SAM" id="Phobius"/>
    </source>
</evidence>